<gene>
    <name evidence="1" type="ORF">BXZ70DRAFT_960579</name>
</gene>
<reference evidence="1" key="1">
    <citation type="journal article" date="2021" name="New Phytol.">
        <title>Evolutionary innovations through gain and loss of genes in the ectomycorrhizal Boletales.</title>
        <authorList>
            <person name="Wu G."/>
            <person name="Miyauchi S."/>
            <person name="Morin E."/>
            <person name="Kuo A."/>
            <person name="Drula E."/>
            <person name="Varga T."/>
            <person name="Kohler A."/>
            <person name="Feng B."/>
            <person name="Cao Y."/>
            <person name="Lipzen A."/>
            <person name="Daum C."/>
            <person name="Hundley H."/>
            <person name="Pangilinan J."/>
            <person name="Johnson J."/>
            <person name="Barry K."/>
            <person name="LaButti K."/>
            <person name="Ng V."/>
            <person name="Ahrendt S."/>
            <person name="Min B."/>
            <person name="Choi I.G."/>
            <person name="Park H."/>
            <person name="Plett J.M."/>
            <person name="Magnuson J."/>
            <person name="Spatafora J.W."/>
            <person name="Nagy L.G."/>
            <person name="Henrissat B."/>
            <person name="Grigoriev I.V."/>
            <person name="Yang Z.L."/>
            <person name="Xu J."/>
            <person name="Martin F.M."/>
        </authorList>
    </citation>
    <scope>NUCLEOTIDE SEQUENCE</scope>
    <source>
        <strain evidence="1">KKN 215</strain>
    </source>
</reference>
<protein>
    <submittedName>
        <fullName evidence="1">Uncharacterized protein</fullName>
    </submittedName>
</protein>
<keyword evidence="2" id="KW-1185">Reference proteome</keyword>
<evidence type="ECO:0000313" key="1">
    <source>
        <dbReference type="EMBL" id="KAH8079802.1"/>
    </source>
</evidence>
<proteinExistence type="predicted"/>
<dbReference type="AlphaFoldDB" id="A0A8K0UEY3"/>
<sequence>MSVVAGEGLLWGRRRCGVSLTLIGFLAGQLQIFFNVPVTTLSVSPYRITGLRTLRLSLQWFVDCKAVPSNTSIDSLHLRATSPALPLHTIHRCCGSCLLLDCPFLCPLSYVPTPPLVSLENILAIQTPYRHIISFSRPPLRVLQKNKSLCSDLIIRRIPLSLHFLMFQTCRPERRSLPKA</sequence>
<dbReference type="Proteomes" id="UP000813824">
    <property type="component" value="Unassembled WGS sequence"/>
</dbReference>
<evidence type="ECO:0000313" key="2">
    <source>
        <dbReference type="Proteomes" id="UP000813824"/>
    </source>
</evidence>
<dbReference type="EMBL" id="JAEVFJ010000055">
    <property type="protein sequence ID" value="KAH8079802.1"/>
    <property type="molecule type" value="Genomic_DNA"/>
</dbReference>
<comment type="caution">
    <text evidence="1">The sequence shown here is derived from an EMBL/GenBank/DDBJ whole genome shotgun (WGS) entry which is preliminary data.</text>
</comment>
<name>A0A8K0UEY3_9AGAR</name>
<organism evidence="1 2">
    <name type="scientific">Cristinia sonorae</name>
    <dbReference type="NCBI Taxonomy" id="1940300"/>
    <lineage>
        <taxon>Eukaryota</taxon>
        <taxon>Fungi</taxon>
        <taxon>Dikarya</taxon>
        <taxon>Basidiomycota</taxon>
        <taxon>Agaricomycotina</taxon>
        <taxon>Agaricomycetes</taxon>
        <taxon>Agaricomycetidae</taxon>
        <taxon>Agaricales</taxon>
        <taxon>Pleurotineae</taxon>
        <taxon>Stephanosporaceae</taxon>
        <taxon>Cristinia</taxon>
    </lineage>
</organism>
<accession>A0A8K0UEY3</accession>